<dbReference type="Proteomes" id="UP000199695">
    <property type="component" value="Unassembled WGS sequence"/>
</dbReference>
<dbReference type="AlphaFoldDB" id="A0A1H8BBS5"/>
<evidence type="ECO:0000313" key="1">
    <source>
        <dbReference type="EMBL" id="SEM80335.1"/>
    </source>
</evidence>
<reference evidence="1 2" key="1">
    <citation type="submission" date="2016-10" db="EMBL/GenBank/DDBJ databases">
        <authorList>
            <person name="de Groot N.N."/>
        </authorList>
    </citation>
    <scope>NUCLEOTIDE SEQUENCE [LARGE SCALE GENOMIC DNA]</scope>
    <source>
        <strain evidence="1 2">DSM 46701</strain>
    </source>
</reference>
<dbReference type="NCBIfam" id="TIGR02837">
    <property type="entry name" value="spore_II_R"/>
    <property type="match status" value="1"/>
</dbReference>
<dbReference type="RefSeq" id="WP_089964970.1">
    <property type="nucleotide sequence ID" value="NZ_FOCQ01000002.1"/>
</dbReference>
<organism evidence="1 2">
    <name type="scientific">Lihuaxuella thermophila</name>
    <dbReference type="NCBI Taxonomy" id="1173111"/>
    <lineage>
        <taxon>Bacteria</taxon>
        <taxon>Bacillati</taxon>
        <taxon>Bacillota</taxon>
        <taxon>Bacilli</taxon>
        <taxon>Bacillales</taxon>
        <taxon>Thermoactinomycetaceae</taxon>
        <taxon>Lihuaxuella</taxon>
    </lineage>
</organism>
<dbReference type="EMBL" id="FOCQ01000002">
    <property type="protein sequence ID" value="SEM80335.1"/>
    <property type="molecule type" value="Genomic_DNA"/>
</dbReference>
<keyword evidence="2" id="KW-1185">Reference proteome</keyword>
<proteinExistence type="predicted"/>
<dbReference type="STRING" id="1173111.SAMN05444955_102104"/>
<accession>A0A1H8BBS5</accession>
<dbReference type="Pfam" id="PF09551">
    <property type="entry name" value="Spore_II_R"/>
    <property type="match status" value="1"/>
</dbReference>
<protein>
    <submittedName>
        <fullName evidence="1">Stage II sporulation protein R</fullName>
    </submittedName>
</protein>
<dbReference type="InterPro" id="IPR014202">
    <property type="entry name" value="Spore_II_R"/>
</dbReference>
<gene>
    <name evidence="1" type="ORF">SAMN05444955_102104</name>
</gene>
<sequence length="218" mass="24968">MKAGNYLLVILFIFCAWLVYSHPGTDDRWLVGEASGDVQIPDQAIRLRILANSDRGEDQWLKRKVRDEVVKEMETWVKQPRTITEARQAIKQHLPRFEQIAEETVARNGFHYPVKVDFGLVPFPTKLYGDKVYPAGNYEALRITLGEGKGDNWWCVLFPPLCFVDMSNGDAVPKENQKTLSASIATSDQAYAAQLKQEKKNTVEVRFLILEQLNHLFK</sequence>
<evidence type="ECO:0000313" key="2">
    <source>
        <dbReference type="Proteomes" id="UP000199695"/>
    </source>
</evidence>
<name>A0A1H8BBS5_9BACL</name>
<dbReference type="OrthoDB" id="9793324at2"/>